<dbReference type="Proteomes" id="UP000265768">
    <property type="component" value="Unassembled WGS sequence"/>
</dbReference>
<proteinExistence type="inferred from homology"/>
<keyword evidence="5" id="KW-0813">Transport</keyword>
<evidence type="ECO:0000256" key="2">
    <source>
        <dbReference type="ARBA" id="ARBA00022621"/>
    </source>
</evidence>
<dbReference type="GO" id="GO:0020037">
    <property type="term" value="F:heme binding"/>
    <property type="evidence" value="ECO:0007669"/>
    <property type="project" value="InterPro"/>
</dbReference>
<dbReference type="EMBL" id="QZEY01000002">
    <property type="protein sequence ID" value="RJL34176.1"/>
    <property type="molecule type" value="Genomic_DNA"/>
</dbReference>
<gene>
    <name evidence="7" type="ORF">D5H75_06785</name>
</gene>
<dbReference type="CDD" id="cd19753">
    <property type="entry name" value="Mb-like_oxidoreductase"/>
    <property type="match status" value="1"/>
</dbReference>
<evidence type="ECO:0000256" key="4">
    <source>
        <dbReference type="ARBA" id="ARBA00023004"/>
    </source>
</evidence>
<dbReference type="GO" id="GO:0019825">
    <property type="term" value="F:oxygen binding"/>
    <property type="evidence" value="ECO:0007669"/>
    <property type="project" value="InterPro"/>
</dbReference>
<feature type="domain" description="Globin" evidence="6">
    <location>
        <begin position="1"/>
        <end position="131"/>
    </location>
</feature>
<reference evidence="7 8" key="1">
    <citation type="submission" date="2018-09" db="EMBL/GenBank/DDBJ databases">
        <title>YIM 75507 draft genome.</title>
        <authorList>
            <person name="Tang S."/>
            <person name="Feng Y."/>
        </authorList>
    </citation>
    <scope>NUCLEOTIDE SEQUENCE [LARGE SCALE GENOMIC DNA]</scope>
    <source>
        <strain evidence="7 8">YIM 75507</strain>
    </source>
</reference>
<dbReference type="GO" id="GO:0005344">
    <property type="term" value="F:oxygen carrier activity"/>
    <property type="evidence" value="ECO:0007669"/>
    <property type="project" value="UniProtKB-KW"/>
</dbReference>
<name>A0A3A4BS81_9ACTN</name>
<comment type="similarity">
    <text evidence="5">Belongs to the globin family.</text>
</comment>
<evidence type="ECO:0000313" key="7">
    <source>
        <dbReference type="EMBL" id="RJL34176.1"/>
    </source>
</evidence>
<dbReference type="InterPro" id="IPR000971">
    <property type="entry name" value="Globin"/>
</dbReference>
<keyword evidence="8" id="KW-1185">Reference proteome</keyword>
<evidence type="ECO:0000259" key="6">
    <source>
        <dbReference type="PROSITE" id="PS01033"/>
    </source>
</evidence>
<comment type="caution">
    <text evidence="7">The sequence shown here is derived from an EMBL/GenBank/DDBJ whole genome shotgun (WGS) entry which is preliminary data.</text>
</comment>
<evidence type="ECO:0000313" key="8">
    <source>
        <dbReference type="Proteomes" id="UP000265768"/>
    </source>
</evidence>
<dbReference type="PANTHER" id="PTHR43396:SF3">
    <property type="entry name" value="FLAVOHEMOPROTEIN"/>
    <property type="match status" value="1"/>
</dbReference>
<dbReference type="Pfam" id="PF00042">
    <property type="entry name" value="Globin"/>
    <property type="match status" value="1"/>
</dbReference>
<dbReference type="OrthoDB" id="3213438at2"/>
<dbReference type="InterPro" id="IPR012292">
    <property type="entry name" value="Globin/Proto"/>
</dbReference>
<keyword evidence="4" id="KW-0408">Iron</keyword>
<dbReference type="PANTHER" id="PTHR43396">
    <property type="entry name" value="FLAVOHEMOPROTEIN"/>
    <property type="match status" value="1"/>
</dbReference>
<evidence type="ECO:0000256" key="3">
    <source>
        <dbReference type="ARBA" id="ARBA00022723"/>
    </source>
</evidence>
<dbReference type="GO" id="GO:0071500">
    <property type="term" value="P:cellular response to nitrosative stress"/>
    <property type="evidence" value="ECO:0007669"/>
    <property type="project" value="TreeGrafter"/>
</dbReference>
<dbReference type="InterPro" id="IPR009050">
    <property type="entry name" value="Globin-like_sf"/>
</dbReference>
<dbReference type="GO" id="GO:0046872">
    <property type="term" value="F:metal ion binding"/>
    <property type="evidence" value="ECO:0007669"/>
    <property type="project" value="UniProtKB-KW"/>
</dbReference>
<evidence type="ECO:0000256" key="1">
    <source>
        <dbReference type="ARBA" id="ARBA00022617"/>
    </source>
</evidence>
<dbReference type="GO" id="GO:0008941">
    <property type="term" value="F:nitric oxide dioxygenase NAD(P)H activity"/>
    <property type="evidence" value="ECO:0007669"/>
    <property type="project" value="TreeGrafter"/>
</dbReference>
<dbReference type="GO" id="GO:0071949">
    <property type="term" value="F:FAD binding"/>
    <property type="evidence" value="ECO:0007669"/>
    <property type="project" value="TreeGrafter"/>
</dbReference>
<keyword evidence="1 5" id="KW-0349">Heme</keyword>
<dbReference type="Gene3D" id="1.10.490.10">
    <property type="entry name" value="Globins"/>
    <property type="match status" value="1"/>
</dbReference>
<accession>A0A3A4BS81</accession>
<protein>
    <recommendedName>
        <fullName evidence="6">Globin domain-containing protein</fullName>
    </recommendedName>
</protein>
<organism evidence="7 8">
    <name type="scientific">Bailinhaonella thermotolerans</name>
    <dbReference type="NCBI Taxonomy" id="1070861"/>
    <lineage>
        <taxon>Bacteria</taxon>
        <taxon>Bacillati</taxon>
        <taxon>Actinomycetota</taxon>
        <taxon>Actinomycetes</taxon>
        <taxon>Streptosporangiales</taxon>
        <taxon>Streptosporangiaceae</taxon>
        <taxon>Bailinhaonella</taxon>
    </lineage>
</organism>
<keyword evidence="3" id="KW-0479">Metal-binding</keyword>
<dbReference type="PROSITE" id="PS01033">
    <property type="entry name" value="GLOBIN"/>
    <property type="match status" value="1"/>
</dbReference>
<dbReference type="RefSeq" id="WP_119925477.1">
    <property type="nucleotide sequence ID" value="NZ_QZEY01000002.1"/>
</dbReference>
<sequence>MDGQRLKDNFALVAANGAEVAAFFYADLFRRRPDLRPLFPASMTRQHEVLLGALSRIVGLVDRPGELVPYLRELGRAHQGFGVLADHYPEVGASLLATLAHFSGPGWSDALEADWAEAYGLVAKVMAGAGREA</sequence>
<dbReference type="GO" id="GO:0046210">
    <property type="term" value="P:nitric oxide catabolic process"/>
    <property type="evidence" value="ECO:0007669"/>
    <property type="project" value="TreeGrafter"/>
</dbReference>
<evidence type="ECO:0000256" key="5">
    <source>
        <dbReference type="RuleBase" id="RU000356"/>
    </source>
</evidence>
<dbReference type="SUPFAM" id="SSF46458">
    <property type="entry name" value="Globin-like"/>
    <property type="match status" value="1"/>
</dbReference>
<dbReference type="AlphaFoldDB" id="A0A3A4BS81"/>
<keyword evidence="2 5" id="KW-0561">Oxygen transport</keyword>